<dbReference type="AlphaFoldDB" id="A0A9W8TPT1"/>
<accession>A0A9W8TPT1</accession>
<reference evidence="1" key="1">
    <citation type="submission" date="2022-07" db="EMBL/GenBank/DDBJ databases">
        <title>Genome Sequence of Xylaria arbuscula.</title>
        <authorList>
            <person name="Buettner E."/>
        </authorList>
    </citation>
    <scope>NUCLEOTIDE SEQUENCE</scope>
    <source>
        <strain evidence="1">VT107</strain>
    </source>
</reference>
<evidence type="ECO:0000313" key="1">
    <source>
        <dbReference type="EMBL" id="KAJ3577569.1"/>
    </source>
</evidence>
<protein>
    <submittedName>
        <fullName evidence="1">Uncharacterized protein</fullName>
    </submittedName>
</protein>
<proteinExistence type="predicted"/>
<dbReference type="EMBL" id="JANPWZ010000344">
    <property type="protein sequence ID" value="KAJ3577569.1"/>
    <property type="molecule type" value="Genomic_DNA"/>
</dbReference>
<dbReference type="Gene3D" id="1.20.1170.10">
    <property type="match status" value="1"/>
</dbReference>
<keyword evidence="2" id="KW-1185">Reference proteome</keyword>
<name>A0A9W8TPT1_9PEZI</name>
<comment type="caution">
    <text evidence="1">The sequence shown here is derived from an EMBL/GenBank/DDBJ whole genome shotgun (WGS) entry which is preliminary data.</text>
</comment>
<dbReference type="Proteomes" id="UP001148614">
    <property type="component" value="Unassembled WGS sequence"/>
</dbReference>
<evidence type="ECO:0000313" key="2">
    <source>
        <dbReference type="Proteomes" id="UP001148614"/>
    </source>
</evidence>
<gene>
    <name evidence="1" type="ORF">NPX13_g2993</name>
</gene>
<sequence length="388" mass="44050">MAAVRGLNEKAKAFVLRHSEQAPSAFILNTNEFTKLQRYLYASKALPLSGSAFEDLFPDHCFKADVQLYHVANLTLDAENERDPPAHQQPMRFFPGRAYGHHRWLDRQLRQGHSAPNGEVTFLSPNPRRRECLEAIGKFRGETSLDKYELEHIVKRLGGGVLPPKEERESKMDEVMGEAKALVSTNSSTLDEEIAKACEEGKIKWYQYFPVAGTVLLVVDIDKHNGLFKALRMLNDRYEEEKRKGNFFKETTVLALASAYRGEAFITCIPLIVNFGANHDGLSDQISMLSDEQKTIESTMSNINSAVKKMQETFYELKISFENIKRNLDSVDTEMNEEDVHEKICAIDDLAEAMETWKDVCVLATVFQRTGLVLHVSEAPREITGEWL</sequence>
<organism evidence="1 2">
    <name type="scientific">Xylaria arbuscula</name>
    <dbReference type="NCBI Taxonomy" id="114810"/>
    <lineage>
        <taxon>Eukaryota</taxon>
        <taxon>Fungi</taxon>
        <taxon>Dikarya</taxon>
        <taxon>Ascomycota</taxon>
        <taxon>Pezizomycotina</taxon>
        <taxon>Sordariomycetes</taxon>
        <taxon>Xylariomycetidae</taxon>
        <taxon>Xylariales</taxon>
        <taxon>Xylariaceae</taxon>
        <taxon>Xylaria</taxon>
    </lineage>
</organism>